<accession>A0A645HUR0</accession>
<evidence type="ECO:0000313" key="2">
    <source>
        <dbReference type="EMBL" id="MPN41929.1"/>
    </source>
</evidence>
<sequence>MLDGSGQREPGKGRAHHNARARRLNLESGIFHGFFGGNVSKLHERVKVRCQP</sequence>
<dbReference type="AlphaFoldDB" id="A0A645HUR0"/>
<feature type="region of interest" description="Disordered" evidence="1">
    <location>
        <begin position="1"/>
        <end position="20"/>
    </location>
</feature>
<protein>
    <submittedName>
        <fullName evidence="2">Uncharacterized protein</fullName>
    </submittedName>
</protein>
<name>A0A645HUR0_9ZZZZ</name>
<reference evidence="2" key="1">
    <citation type="submission" date="2019-08" db="EMBL/GenBank/DDBJ databases">
        <authorList>
            <person name="Kucharzyk K."/>
            <person name="Murdoch R.W."/>
            <person name="Higgins S."/>
            <person name="Loffler F."/>
        </authorList>
    </citation>
    <scope>NUCLEOTIDE SEQUENCE</scope>
</reference>
<organism evidence="2">
    <name type="scientific">bioreactor metagenome</name>
    <dbReference type="NCBI Taxonomy" id="1076179"/>
    <lineage>
        <taxon>unclassified sequences</taxon>
        <taxon>metagenomes</taxon>
        <taxon>ecological metagenomes</taxon>
    </lineage>
</organism>
<comment type="caution">
    <text evidence="2">The sequence shown here is derived from an EMBL/GenBank/DDBJ whole genome shotgun (WGS) entry which is preliminary data.</text>
</comment>
<gene>
    <name evidence="2" type="ORF">SDC9_189484</name>
</gene>
<evidence type="ECO:0000256" key="1">
    <source>
        <dbReference type="SAM" id="MobiDB-lite"/>
    </source>
</evidence>
<proteinExistence type="predicted"/>
<dbReference type="EMBL" id="VSSQ01099289">
    <property type="protein sequence ID" value="MPN41929.1"/>
    <property type="molecule type" value="Genomic_DNA"/>
</dbReference>